<dbReference type="GO" id="GO:0007601">
    <property type="term" value="P:visual perception"/>
    <property type="evidence" value="ECO:0007669"/>
    <property type="project" value="TreeGrafter"/>
</dbReference>
<keyword evidence="3" id="KW-0273">Eye lens protein</keyword>
<comment type="subunit">
    <text evidence="5">Homo/heterodimer, or complexes of higher-order. The structure of beta-crystallin oligomers seems to be stabilized through interactions between the N-terminal arms.</text>
</comment>
<dbReference type="PANTHER" id="PTHR11818:SF7">
    <property type="entry name" value="BETA-CRYSTALLIN A2"/>
    <property type="match status" value="1"/>
</dbReference>
<feature type="domain" description="Beta/gamma crystallin 'Greek key'" evidence="8">
    <location>
        <begin position="111"/>
        <end position="157"/>
    </location>
</feature>
<keyword evidence="9" id="KW-1185">Reference proteome</keyword>
<dbReference type="GO" id="GO:0002088">
    <property type="term" value="P:lens development in camera-type eye"/>
    <property type="evidence" value="ECO:0007669"/>
    <property type="project" value="TreeGrafter"/>
</dbReference>
<evidence type="ECO:0000256" key="3">
    <source>
        <dbReference type="ARBA" id="ARBA00022613"/>
    </source>
</evidence>
<evidence type="ECO:0000256" key="5">
    <source>
        <dbReference type="ARBA" id="ARBA00025922"/>
    </source>
</evidence>
<dbReference type="GeneID" id="109380548"/>
<feature type="domain" description="Beta/gamma crystallin 'Greek key'" evidence="8">
    <location>
        <begin position="167"/>
        <end position="208"/>
    </location>
</feature>
<evidence type="ECO:0000256" key="7">
    <source>
        <dbReference type="ARBA" id="ARBA00042193"/>
    </source>
</evidence>
<protein>
    <recommendedName>
        <fullName evidence="6">Beta-crystallin A2</fullName>
    </recommendedName>
    <alternativeName>
        <fullName evidence="7">Beta-A2 crystallin</fullName>
    </alternativeName>
</protein>
<dbReference type="PANTHER" id="PTHR11818">
    <property type="entry name" value="BETA/GAMMA CRYSTALLIN"/>
    <property type="match status" value="1"/>
</dbReference>
<dbReference type="PROSITE" id="PS50915">
    <property type="entry name" value="CRYSTALLIN_BETA_GAMMA"/>
    <property type="match status" value="3"/>
</dbReference>
<evidence type="ECO:0000256" key="4">
    <source>
        <dbReference type="ARBA" id="ARBA00022737"/>
    </source>
</evidence>
<sequence>MLEELPRLESRTHGFSGGRRVACEREGEARYKAPLASSRAASPISVSISVSTALTHPRHEQRPRAGPAPACLTLWDEEDFQGRRCRLLSDCANIWERGGLRRVRSVKVENGSWVAYEYPDFQGQQFILEKEDYPRWSAWSGSGGHHSDQLLSFRPVLCAMSTNHSDSHVTLFEGDNFQGCKFELSDDYASLPSMGWASKDVGSLKVSSGARVAYQYLGYKGYRYILERDRHGGEFRNYSEFSTQAHSGQLQSIRRVQQQAPWPQHLPRGSSLKAPEPPCPSCLFLGVLFYDLHPHLSEGPSLST</sequence>
<accession>A0A8B7QYH7</accession>
<dbReference type="SMART" id="SM00247">
    <property type="entry name" value="XTALbg"/>
    <property type="match status" value="2"/>
</dbReference>
<feature type="domain" description="Beta/gamma crystallin 'Greek key'" evidence="8">
    <location>
        <begin position="70"/>
        <end position="110"/>
    </location>
</feature>
<dbReference type="Proteomes" id="UP000694851">
    <property type="component" value="Unplaced"/>
</dbReference>
<comment type="function">
    <text evidence="1">Crystallins are the dominant structural components of the vertebrate eye lens.</text>
</comment>
<dbReference type="InterPro" id="IPR011024">
    <property type="entry name" value="G_crystallin-like"/>
</dbReference>
<name>A0A8B7QYH7_HIPAR</name>
<evidence type="ECO:0000259" key="8">
    <source>
        <dbReference type="PROSITE" id="PS50915"/>
    </source>
</evidence>
<evidence type="ECO:0000256" key="1">
    <source>
        <dbReference type="ARBA" id="ARBA00003689"/>
    </source>
</evidence>
<dbReference type="InterPro" id="IPR001064">
    <property type="entry name" value="Beta/gamma_crystallin"/>
</dbReference>
<dbReference type="InterPro" id="IPR050252">
    <property type="entry name" value="Beta/Gamma-Crystallin"/>
</dbReference>
<dbReference type="CTD" id="1412"/>
<organism evidence="9 10">
    <name type="scientific">Hipposideros armiger</name>
    <name type="common">Great Himalayan leaf-nosed bat</name>
    <dbReference type="NCBI Taxonomy" id="186990"/>
    <lineage>
        <taxon>Eukaryota</taxon>
        <taxon>Metazoa</taxon>
        <taxon>Chordata</taxon>
        <taxon>Craniata</taxon>
        <taxon>Vertebrata</taxon>
        <taxon>Euteleostomi</taxon>
        <taxon>Mammalia</taxon>
        <taxon>Eutheria</taxon>
        <taxon>Laurasiatheria</taxon>
        <taxon>Chiroptera</taxon>
        <taxon>Yinpterochiroptera</taxon>
        <taxon>Rhinolophoidea</taxon>
        <taxon>Hipposideridae</taxon>
        <taxon>Hipposideros</taxon>
    </lineage>
</organism>
<gene>
    <name evidence="10" type="primary">CRYBA2</name>
</gene>
<evidence type="ECO:0000313" key="9">
    <source>
        <dbReference type="Proteomes" id="UP000694851"/>
    </source>
</evidence>
<dbReference type="GO" id="GO:0005212">
    <property type="term" value="F:structural constituent of eye lens"/>
    <property type="evidence" value="ECO:0007669"/>
    <property type="project" value="UniProtKB-KW"/>
</dbReference>
<comment type="similarity">
    <text evidence="2">Belongs to the beta/gamma-crystallin family.</text>
</comment>
<dbReference type="Pfam" id="PF00030">
    <property type="entry name" value="Crystall"/>
    <property type="match status" value="2"/>
</dbReference>
<dbReference type="PRINTS" id="PR01367">
    <property type="entry name" value="BGCRYSTALLIN"/>
</dbReference>
<keyword evidence="4" id="KW-0677">Repeat</keyword>
<evidence type="ECO:0000256" key="6">
    <source>
        <dbReference type="ARBA" id="ARBA00040560"/>
    </source>
</evidence>
<evidence type="ECO:0000313" key="10">
    <source>
        <dbReference type="RefSeq" id="XP_019493746.1"/>
    </source>
</evidence>
<dbReference type="RefSeq" id="XP_019493746.1">
    <property type="nucleotide sequence ID" value="XM_019638201.1"/>
</dbReference>
<reference evidence="10" key="1">
    <citation type="submission" date="2025-08" db="UniProtKB">
        <authorList>
            <consortium name="RefSeq"/>
        </authorList>
    </citation>
    <scope>IDENTIFICATION</scope>
    <source>
        <tissue evidence="10">Muscle</tissue>
    </source>
</reference>
<evidence type="ECO:0000256" key="2">
    <source>
        <dbReference type="ARBA" id="ARBA00009646"/>
    </source>
</evidence>
<dbReference type="AlphaFoldDB" id="A0A8B7QYH7"/>
<proteinExistence type="inferred from homology"/>
<dbReference type="OrthoDB" id="10067219at2759"/>
<dbReference type="Gene3D" id="2.60.20.10">
    <property type="entry name" value="Crystallins"/>
    <property type="match status" value="2"/>
</dbReference>
<dbReference type="SUPFAM" id="SSF49695">
    <property type="entry name" value="gamma-Crystallin-like"/>
    <property type="match status" value="1"/>
</dbReference>
<dbReference type="KEGG" id="hai:109380548"/>